<keyword evidence="13" id="KW-1185">Reference proteome</keyword>
<evidence type="ECO:0000256" key="3">
    <source>
        <dbReference type="ARBA" id="ARBA00022490"/>
    </source>
</evidence>
<dbReference type="InterPro" id="IPR019787">
    <property type="entry name" value="Znf_PHD-finger"/>
</dbReference>
<dbReference type="GO" id="GO:0005737">
    <property type="term" value="C:cytoplasm"/>
    <property type="evidence" value="ECO:0007669"/>
    <property type="project" value="UniProtKB-SubCell"/>
</dbReference>
<keyword evidence="8" id="KW-0539">Nucleus</keyword>
<gene>
    <name evidence="12" type="ORF">HJG63_015235</name>
</gene>
<feature type="compositionally biased region" description="Basic residues" evidence="10">
    <location>
        <begin position="92"/>
        <end position="101"/>
    </location>
</feature>
<dbReference type="PANTHER" id="PTHR14571">
    <property type="entry name" value="HISTONE-LYSINE N-METHYLTRANSFERASE SET-26-RELATED"/>
    <property type="match status" value="1"/>
</dbReference>
<name>A0A7J8GE56_ROUAE</name>
<evidence type="ECO:0000256" key="2">
    <source>
        <dbReference type="ARBA" id="ARBA00004496"/>
    </source>
</evidence>
<reference evidence="12 13" key="1">
    <citation type="journal article" date="2020" name="Nature">
        <title>Six reference-quality genomes reveal evolution of bat adaptations.</title>
        <authorList>
            <person name="Jebb D."/>
            <person name="Huang Z."/>
            <person name="Pippel M."/>
            <person name="Hughes G.M."/>
            <person name="Lavrichenko K."/>
            <person name="Devanna P."/>
            <person name="Winkler S."/>
            <person name="Jermiin L.S."/>
            <person name="Skirmuntt E.C."/>
            <person name="Katzourakis A."/>
            <person name="Burkitt-Gray L."/>
            <person name="Ray D.A."/>
            <person name="Sullivan K.A.M."/>
            <person name="Roscito J.G."/>
            <person name="Kirilenko B.M."/>
            <person name="Davalos L.M."/>
            <person name="Corthals A.P."/>
            <person name="Power M.L."/>
            <person name="Jones G."/>
            <person name="Ransome R.D."/>
            <person name="Dechmann D.K.N."/>
            <person name="Locatelli A.G."/>
            <person name="Puechmaille S.J."/>
            <person name="Fedrigo O."/>
            <person name="Jarvis E.D."/>
            <person name="Hiller M."/>
            <person name="Vernes S.C."/>
            <person name="Myers E.W."/>
            <person name="Teeling E.C."/>
        </authorList>
    </citation>
    <scope>NUCLEOTIDE SEQUENCE [LARGE SCALE GENOMIC DNA]</scope>
    <source>
        <strain evidence="12">MRouAeg1</strain>
        <tissue evidence="12">Muscle</tissue>
    </source>
</reference>
<evidence type="ECO:0000256" key="10">
    <source>
        <dbReference type="SAM" id="MobiDB-lite"/>
    </source>
</evidence>
<dbReference type="GO" id="GO:0031398">
    <property type="term" value="P:positive regulation of protein ubiquitination"/>
    <property type="evidence" value="ECO:0007669"/>
    <property type="project" value="TreeGrafter"/>
</dbReference>
<evidence type="ECO:0000256" key="7">
    <source>
        <dbReference type="ARBA" id="ARBA00023006"/>
    </source>
</evidence>
<evidence type="ECO:0000256" key="4">
    <source>
        <dbReference type="ARBA" id="ARBA00022723"/>
    </source>
</evidence>
<proteinExistence type="inferred from homology"/>
<dbReference type="GO" id="GO:0005634">
    <property type="term" value="C:nucleus"/>
    <property type="evidence" value="ECO:0007669"/>
    <property type="project" value="UniProtKB-SubCell"/>
</dbReference>
<evidence type="ECO:0000256" key="9">
    <source>
        <dbReference type="ARBA" id="ARBA00037988"/>
    </source>
</evidence>
<dbReference type="InterPro" id="IPR001965">
    <property type="entry name" value="Znf_PHD"/>
</dbReference>
<dbReference type="GO" id="GO:0006914">
    <property type="term" value="P:autophagy"/>
    <property type="evidence" value="ECO:0007669"/>
    <property type="project" value="UniProtKB-KW"/>
</dbReference>
<evidence type="ECO:0000313" key="13">
    <source>
        <dbReference type="Proteomes" id="UP000593571"/>
    </source>
</evidence>
<dbReference type="InterPro" id="IPR011011">
    <property type="entry name" value="Znf_FYVE_PHD"/>
</dbReference>
<dbReference type="PANTHER" id="PTHR14571:SF8">
    <property type="entry name" value="PHD FINGER PROTEIN 23"/>
    <property type="match status" value="1"/>
</dbReference>
<dbReference type="Proteomes" id="UP000593571">
    <property type="component" value="Unassembled WGS sequence"/>
</dbReference>
<evidence type="ECO:0000259" key="11">
    <source>
        <dbReference type="SMART" id="SM00249"/>
    </source>
</evidence>
<organism evidence="12 13">
    <name type="scientific">Rousettus aegyptiacus</name>
    <name type="common">Egyptian fruit bat</name>
    <name type="synonym">Pteropus aegyptiacus</name>
    <dbReference type="NCBI Taxonomy" id="9407"/>
    <lineage>
        <taxon>Eukaryota</taxon>
        <taxon>Metazoa</taxon>
        <taxon>Chordata</taxon>
        <taxon>Craniata</taxon>
        <taxon>Vertebrata</taxon>
        <taxon>Euteleostomi</taxon>
        <taxon>Mammalia</taxon>
        <taxon>Eutheria</taxon>
        <taxon>Laurasiatheria</taxon>
        <taxon>Chiroptera</taxon>
        <taxon>Yinpterochiroptera</taxon>
        <taxon>Pteropodoidea</taxon>
        <taxon>Pteropodidae</taxon>
        <taxon>Rousettinae</taxon>
        <taxon>Rousettus</taxon>
    </lineage>
</organism>
<feature type="domain" description="Zinc finger PHD-type" evidence="11">
    <location>
        <begin position="170"/>
        <end position="214"/>
    </location>
</feature>
<sequence>MLEAMAEPSPEDPPPTLKPETQPPEKRRRTIEDFNKFCSFVLAYAGYIPASKEESDWPASGSSSPLRGESAADSDGWDSAPSDLRTIQTFVKKAKSSKRRAAQAGPTQPGPPRSTFSRLQAPDSATLLEKMKLKDTLFDLDGPNSSEGEMRVMDEDIMVESGDDSWDLITCYCRKPFAGRPMIECSLCGTWIHLSCAKIKKTNVPDFFYCQKCKELRPEARRLGGPPPKSGEP</sequence>
<dbReference type="CDD" id="cd15631">
    <property type="entry name" value="PHD_PHF23"/>
    <property type="match status" value="1"/>
</dbReference>
<dbReference type="SMART" id="SM00249">
    <property type="entry name" value="PHD"/>
    <property type="match status" value="1"/>
</dbReference>
<dbReference type="InterPro" id="IPR013083">
    <property type="entry name" value="Znf_RING/FYVE/PHD"/>
</dbReference>
<dbReference type="EMBL" id="JACASE010000006">
    <property type="protein sequence ID" value="KAF6458121.1"/>
    <property type="molecule type" value="Genomic_DNA"/>
</dbReference>
<dbReference type="GO" id="GO:0008270">
    <property type="term" value="F:zinc ion binding"/>
    <property type="evidence" value="ECO:0007669"/>
    <property type="project" value="UniProtKB-KW"/>
</dbReference>
<comment type="subcellular location">
    <subcellularLocation>
        <location evidence="2">Cytoplasm</location>
    </subcellularLocation>
    <subcellularLocation>
        <location evidence="1">Nucleus</location>
    </subcellularLocation>
</comment>
<dbReference type="Gene3D" id="3.30.40.10">
    <property type="entry name" value="Zinc/RING finger domain, C3HC4 (zinc finger)"/>
    <property type="match status" value="1"/>
</dbReference>
<keyword evidence="4" id="KW-0479">Metal-binding</keyword>
<dbReference type="GO" id="GO:1901097">
    <property type="term" value="P:negative regulation of autophagosome maturation"/>
    <property type="evidence" value="ECO:0007669"/>
    <property type="project" value="TreeGrafter"/>
</dbReference>
<keyword evidence="3" id="KW-0963">Cytoplasm</keyword>
<keyword evidence="6" id="KW-0862">Zinc</keyword>
<feature type="region of interest" description="Disordered" evidence="10">
    <location>
        <begin position="1"/>
        <end position="30"/>
    </location>
</feature>
<dbReference type="GO" id="GO:1902902">
    <property type="term" value="P:negative regulation of autophagosome assembly"/>
    <property type="evidence" value="ECO:0007669"/>
    <property type="project" value="TreeGrafter"/>
</dbReference>
<keyword evidence="7" id="KW-0072">Autophagy</keyword>
<evidence type="ECO:0000256" key="8">
    <source>
        <dbReference type="ARBA" id="ARBA00023242"/>
    </source>
</evidence>
<keyword evidence="5" id="KW-0863">Zinc-finger</keyword>
<protein>
    <submittedName>
        <fullName evidence="12">PHD finger protein 23</fullName>
    </submittedName>
</protein>
<comment type="similarity">
    <text evidence="9">Belongs to the PHF23 family.</text>
</comment>
<feature type="region of interest" description="Disordered" evidence="10">
    <location>
        <begin position="52"/>
        <end position="119"/>
    </location>
</feature>
<dbReference type="SUPFAM" id="SSF57903">
    <property type="entry name" value="FYVE/PHD zinc finger"/>
    <property type="match status" value="1"/>
</dbReference>
<dbReference type="AlphaFoldDB" id="A0A7J8GE56"/>
<evidence type="ECO:0000256" key="1">
    <source>
        <dbReference type="ARBA" id="ARBA00004123"/>
    </source>
</evidence>
<evidence type="ECO:0000313" key="12">
    <source>
        <dbReference type="EMBL" id="KAF6458121.1"/>
    </source>
</evidence>
<evidence type="ECO:0000256" key="6">
    <source>
        <dbReference type="ARBA" id="ARBA00022833"/>
    </source>
</evidence>
<evidence type="ECO:0000256" key="5">
    <source>
        <dbReference type="ARBA" id="ARBA00022771"/>
    </source>
</evidence>
<dbReference type="Pfam" id="PF13831">
    <property type="entry name" value="PHD_2"/>
    <property type="match status" value="1"/>
</dbReference>
<accession>A0A7J8GE56</accession>
<comment type="caution">
    <text evidence="12">The sequence shown here is derived from an EMBL/GenBank/DDBJ whole genome shotgun (WGS) entry which is preliminary data.</text>
</comment>